<comment type="caution">
    <text evidence="3">The sequence shown here is derived from an EMBL/GenBank/DDBJ whole genome shotgun (WGS) entry which is preliminary data.</text>
</comment>
<organism evidence="3 4">
    <name type="scientific">Palleronia pontilimi</name>
    <dbReference type="NCBI Taxonomy" id="1964209"/>
    <lineage>
        <taxon>Bacteria</taxon>
        <taxon>Pseudomonadati</taxon>
        <taxon>Pseudomonadota</taxon>
        <taxon>Alphaproteobacteria</taxon>
        <taxon>Rhodobacterales</taxon>
        <taxon>Roseobacteraceae</taxon>
        <taxon>Palleronia</taxon>
    </lineage>
</organism>
<feature type="transmembrane region" description="Helical" evidence="1">
    <location>
        <begin position="323"/>
        <end position="344"/>
    </location>
</feature>
<dbReference type="GO" id="GO:0016787">
    <property type="term" value="F:hydrolase activity"/>
    <property type="evidence" value="ECO:0007669"/>
    <property type="project" value="UniProtKB-KW"/>
</dbReference>
<evidence type="ECO:0000313" key="4">
    <source>
        <dbReference type="Proteomes" id="UP000642488"/>
    </source>
</evidence>
<dbReference type="Pfam" id="PF12146">
    <property type="entry name" value="Hydrolase_4"/>
    <property type="match status" value="1"/>
</dbReference>
<accession>A0A934ICA5</accession>
<evidence type="ECO:0000313" key="3">
    <source>
        <dbReference type="EMBL" id="MBJ3764514.1"/>
    </source>
</evidence>
<feature type="transmembrane region" description="Helical" evidence="1">
    <location>
        <begin position="263"/>
        <end position="283"/>
    </location>
</feature>
<dbReference type="InterPro" id="IPR029058">
    <property type="entry name" value="AB_hydrolase_fold"/>
</dbReference>
<keyword evidence="1" id="KW-0472">Membrane</keyword>
<feature type="transmembrane region" description="Helical" evidence="1">
    <location>
        <begin position="384"/>
        <end position="406"/>
    </location>
</feature>
<feature type="transmembrane region" description="Helical" evidence="1">
    <location>
        <begin position="438"/>
        <end position="456"/>
    </location>
</feature>
<keyword evidence="1" id="KW-1133">Transmembrane helix</keyword>
<dbReference type="Proteomes" id="UP000642488">
    <property type="component" value="Unassembled WGS sequence"/>
</dbReference>
<dbReference type="Gene3D" id="3.40.50.1820">
    <property type="entry name" value="alpha/beta hydrolase"/>
    <property type="match status" value="1"/>
</dbReference>
<keyword evidence="3" id="KW-0378">Hydrolase</keyword>
<feature type="transmembrane region" description="Helical" evidence="1">
    <location>
        <begin position="295"/>
        <end position="317"/>
    </location>
</feature>
<sequence length="490" mass="51141">MSPGRTKRILFACIACLAALVAVVMLERQRTGLTVETLQLADSPVTVWRQATGGTGPLVVVAHGYAGSRQMMQPIAISLARAGFVVAAFDFYGHGRNDRPMAADITSLDGATAQLVDQTIAITQAGRSLPGVTGPTALVGHSMATDIVIRAAERMDDVAGVVAISMYSDAVDPQSPERLLVVSGAWEGRLREVALDRVRQVDPDADEGETVTSEGVARRAVAAPRVGHVGVLYSPTTLRETRDWIATAMQRPVSGAPASVSPWLALLLASIVAIAWPLAGLLGPVAPARSLGGRTAFVAVTAPVVPALAAATILPAGALGLSAFGSLAAFFGVWGGVQLIVLWWSGWRPSALHLPGIALLLLWGLALFAPALDRYGAAFVPTGTRLPVMVLLGLGTIPFCLADALIARASGWLAWLGLRLLPIVTLFAAMLITPRLGVAFTVLPVLVLFWLVYGLAGRWVRARTGPETSGLALGLILAWALAASTPLVAV</sequence>
<keyword evidence="1" id="KW-0812">Transmembrane</keyword>
<feature type="transmembrane region" description="Helical" evidence="1">
    <location>
        <begin position="413"/>
        <end position="432"/>
    </location>
</feature>
<dbReference type="EMBL" id="JAEKPD010000028">
    <property type="protein sequence ID" value="MBJ3764514.1"/>
    <property type="molecule type" value="Genomic_DNA"/>
</dbReference>
<name>A0A934ICA5_9RHOB</name>
<gene>
    <name evidence="3" type="ORF">ILP92_17395</name>
</gene>
<dbReference type="AlphaFoldDB" id="A0A934ICA5"/>
<dbReference type="InterPro" id="IPR022742">
    <property type="entry name" value="Hydrolase_4"/>
</dbReference>
<feature type="domain" description="Serine aminopeptidase S33" evidence="2">
    <location>
        <begin position="58"/>
        <end position="165"/>
    </location>
</feature>
<evidence type="ECO:0000259" key="2">
    <source>
        <dbReference type="Pfam" id="PF12146"/>
    </source>
</evidence>
<evidence type="ECO:0000256" key="1">
    <source>
        <dbReference type="SAM" id="Phobius"/>
    </source>
</evidence>
<dbReference type="SUPFAM" id="SSF53474">
    <property type="entry name" value="alpha/beta-Hydrolases"/>
    <property type="match status" value="1"/>
</dbReference>
<reference evidence="3" key="1">
    <citation type="submission" date="2020-12" db="EMBL/GenBank/DDBJ databases">
        <title>Bacterial taxonomy.</title>
        <authorList>
            <person name="Pan X."/>
        </authorList>
    </citation>
    <scope>NUCLEOTIDE SEQUENCE</scope>
    <source>
        <strain evidence="3">KCTC 52957</strain>
    </source>
</reference>
<feature type="transmembrane region" description="Helical" evidence="1">
    <location>
        <begin position="468"/>
        <end position="489"/>
    </location>
</feature>
<proteinExistence type="predicted"/>
<keyword evidence="4" id="KW-1185">Reference proteome</keyword>
<feature type="transmembrane region" description="Helical" evidence="1">
    <location>
        <begin position="351"/>
        <end position="372"/>
    </location>
</feature>
<dbReference type="RefSeq" id="WP_198917686.1">
    <property type="nucleotide sequence ID" value="NZ_JAEKPD010000028.1"/>
</dbReference>
<protein>
    <submittedName>
        <fullName evidence="3">Alpha/beta fold hydrolase</fullName>
    </submittedName>
</protein>